<evidence type="ECO:0000256" key="1">
    <source>
        <dbReference type="SAM" id="MobiDB-lite"/>
    </source>
</evidence>
<evidence type="ECO:0000313" key="3">
    <source>
        <dbReference type="Proteomes" id="UP000287166"/>
    </source>
</evidence>
<reference evidence="2 3" key="1">
    <citation type="journal article" date="2018" name="Sci. Rep.">
        <title>Genome sequence of the cauliflower mushroom Sparassis crispa (Hanabiratake) and its association with beneficial usage.</title>
        <authorList>
            <person name="Kiyama R."/>
            <person name="Furutani Y."/>
            <person name="Kawaguchi K."/>
            <person name="Nakanishi T."/>
        </authorList>
    </citation>
    <scope>NUCLEOTIDE SEQUENCE [LARGE SCALE GENOMIC DNA]</scope>
</reference>
<dbReference type="GeneID" id="38785900"/>
<feature type="region of interest" description="Disordered" evidence="1">
    <location>
        <begin position="21"/>
        <end position="51"/>
    </location>
</feature>
<dbReference type="RefSeq" id="XP_027619896.1">
    <property type="nucleotide sequence ID" value="XM_027764095.1"/>
</dbReference>
<protein>
    <submittedName>
        <fullName evidence="2">Uncharacterized protein</fullName>
    </submittedName>
</protein>
<proteinExistence type="predicted"/>
<comment type="caution">
    <text evidence="2">The sequence shown here is derived from an EMBL/GenBank/DDBJ whole genome shotgun (WGS) entry which is preliminary data.</text>
</comment>
<name>A0A401H3K1_9APHY</name>
<dbReference type="EMBL" id="BFAD01000014">
    <property type="protein sequence ID" value="GBE88983.1"/>
    <property type="molecule type" value="Genomic_DNA"/>
</dbReference>
<dbReference type="InParanoid" id="A0A401H3K1"/>
<keyword evidence="3" id="KW-1185">Reference proteome</keyword>
<gene>
    <name evidence="2" type="ORF">SCP_1403910</name>
</gene>
<evidence type="ECO:0000313" key="2">
    <source>
        <dbReference type="EMBL" id="GBE88983.1"/>
    </source>
</evidence>
<sequence length="74" mass="8285">MEEDDDAPDWALPPLLLTSSNFSPVRTIGTPPWENEPPQETFGADEDEESDKREPLLLFIPLLDPLDLEIVGLP</sequence>
<dbReference type="Proteomes" id="UP000287166">
    <property type="component" value="Unassembled WGS sequence"/>
</dbReference>
<dbReference type="AlphaFoldDB" id="A0A401H3K1"/>
<accession>A0A401H3K1</accession>
<organism evidence="2 3">
    <name type="scientific">Sparassis crispa</name>
    <dbReference type="NCBI Taxonomy" id="139825"/>
    <lineage>
        <taxon>Eukaryota</taxon>
        <taxon>Fungi</taxon>
        <taxon>Dikarya</taxon>
        <taxon>Basidiomycota</taxon>
        <taxon>Agaricomycotina</taxon>
        <taxon>Agaricomycetes</taxon>
        <taxon>Polyporales</taxon>
        <taxon>Sparassidaceae</taxon>
        <taxon>Sparassis</taxon>
    </lineage>
</organism>